<dbReference type="AlphaFoldDB" id="E0VJS4"/>
<reference evidence="2" key="1">
    <citation type="submission" date="2007-04" db="EMBL/GenBank/DDBJ databases">
        <title>Annotation of Pediculus humanus corporis strain USDA.</title>
        <authorList>
            <person name="Kirkness E."/>
            <person name="Hannick L."/>
            <person name="Hass B."/>
            <person name="Bruggner R."/>
            <person name="Lawson D."/>
            <person name="Bidwell S."/>
            <person name="Joardar V."/>
            <person name="Caler E."/>
            <person name="Walenz B."/>
            <person name="Inman J."/>
            <person name="Schobel S."/>
            <person name="Galinsky K."/>
            <person name="Amedeo P."/>
            <person name="Strausberg R."/>
        </authorList>
    </citation>
    <scope>NUCLEOTIDE SEQUENCE</scope>
    <source>
        <strain evidence="2">USDA</strain>
    </source>
</reference>
<dbReference type="GO" id="GO:0030136">
    <property type="term" value="C:clathrin-coated vesicle"/>
    <property type="evidence" value="ECO:0007669"/>
    <property type="project" value="TreeGrafter"/>
</dbReference>
<evidence type="ECO:0000313" key="4">
    <source>
        <dbReference type="Proteomes" id="UP000009046"/>
    </source>
</evidence>
<dbReference type="HOGENOM" id="CLU_1171870_0_0_1"/>
<dbReference type="GO" id="GO:0016324">
    <property type="term" value="C:apical plasma membrane"/>
    <property type="evidence" value="ECO:0007669"/>
    <property type="project" value="TreeGrafter"/>
</dbReference>
<dbReference type="PANTHER" id="PTHR14938:SF2">
    <property type="entry name" value="HCLS1-ASSOCIATED PROTEIN X-1"/>
    <property type="match status" value="1"/>
</dbReference>
<evidence type="ECO:0000313" key="3">
    <source>
        <dbReference type="EnsemblMetazoa" id="PHUM249640-PA"/>
    </source>
</evidence>
<evidence type="ECO:0000313" key="2">
    <source>
        <dbReference type="EMBL" id="EEB13630.1"/>
    </source>
</evidence>
<dbReference type="GO" id="GO:0016529">
    <property type="term" value="C:sarcoplasmic reticulum"/>
    <property type="evidence" value="ECO:0007669"/>
    <property type="project" value="TreeGrafter"/>
</dbReference>
<dbReference type="KEGG" id="phu:Phum_PHUM249640"/>
<protein>
    <submittedName>
        <fullName evidence="2 3">Uncharacterized protein</fullName>
    </submittedName>
</protein>
<sequence>MYNFIKTLFGIPSNDTNQEPRTTVVLNENNYENDRPSERYIDNKDEDNERNIFRHFDTNMRVFGPTIFGDPGEIHKYLDGLFDEMQKKIDLFGFNSQNSIIWDDQSNNFFSSSSHENPQSETKSLRDSFLKSDHNTNIRKRDINLDSNLMAEEFDNIFNSRSDMSQNISSIVTTPQNSYSKSVYIRTIRHPDGVDNTGNEETTITHDNNSPYNKSPNDYPLSTSDDASSIFRKFFPF</sequence>
<dbReference type="EnsemblMetazoa" id="PHUM249640-RA">
    <property type="protein sequence ID" value="PHUM249640-PA"/>
    <property type="gene ID" value="PHUM249640"/>
</dbReference>
<dbReference type="PANTHER" id="PTHR14938">
    <property type="entry name" value="HCLS1-ASSOCIATED PROTEIN X-1"/>
    <property type="match status" value="1"/>
</dbReference>
<dbReference type="GO" id="GO:0015629">
    <property type="term" value="C:actin cytoskeleton"/>
    <property type="evidence" value="ECO:0007669"/>
    <property type="project" value="TreeGrafter"/>
</dbReference>
<keyword evidence="4" id="KW-1185">Reference proteome</keyword>
<dbReference type="VEuPathDB" id="VectorBase:PHUM249640"/>
<dbReference type="RefSeq" id="XP_002426368.1">
    <property type="nucleotide sequence ID" value="XM_002426323.1"/>
</dbReference>
<accession>E0VJS4</accession>
<dbReference type="EMBL" id="AAZO01002893">
    <property type="status" value="NOT_ANNOTATED_CDS"/>
    <property type="molecule type" value="Genomic_DNA"/>
</dbReference>
<dbReference type="GO" id="GO:0005739">
    <property type="term" value="C:mitochondrion"/>
    <property type="evidence" value="ECO:0007669"/>
    <property type="project" value="TreeGrafter"/>
</dbReference>
<evidence type="ECO:0000256" key="1">
    <source>
        <dbReference type="SAM" id="MobiDB-lite"/>
    </source>
</evidence>
<dbReference type="GO" id="GO:0030833">
    <property type="term" value="P:regulation of actin filament polymerization"/>
    <property type="evidence" value="ECO:0007669"/>
    <property type="project" value="TreeGrafter"/>
</dbReference>
<feature type="region of interest" description="Disordered" evidence="1">
    <location>
        <begin position="192"/>
        <end position="223"/>
    </location>
</feature>
<dbReference type="CTD" id="8238815"/>
<dbReference type="EMBL" id="DS235226">
    <property type="protein sequence ID" value="EEB13630.1"/>
    <property type="molecule type" value="Genomic_DNA"/>
</dbReference>
<name>E0VJS4_PEDHC</name>
<dbReference type="Proteomes" id="UP000009046">
    <property type="component" value="Unassembled WGS sequence"/>
</dbReference>
<dbReference type="GeneID" id="8238815"/>
<gene>
    <name evidence="3" type="primary">8238815</name>
    <name evidence="2" type="ORF">Phum_PHUM249640</name>
</gene>
<feature type="compositionally biased region" description="Polar residues" evidence="1">
    <location>
        <begin position="196"/>
        <end position="223"/>
    </location>
</feature>
<dbReference type="InterPro" id="IPR017248">
    <property type="entry name" value="HAX-1"/>
</dbReference>
<reference evidence="3" key="3">
    <citation type="submission" date="2020-05" db="UniProtKB">
        <authorList>
            <consortium name="EnsemblMetazoa"/>
        </authorList>
    </citation>
    <scope>IDENTIFICATION</scope>
    <source>
        <strain evidence="3">USDA</strain>
    </source>
</reference>
<organism>
    <name type="scientific">Pediculus humanus subsp. corporis</name>
    <name type="common">Body louse</name>
    <dbReference type="NCBI Taxonomy" id="121224"/>
    <lineage>
        <taxon>Eukaryota</taxon>
        <taxon>Metazoa</taxon>
        <taxon>Ecdysozoa</taxon>
        <taxon>Arthropoda</taxon>
        <taxon>Hexapoda</taxon>
        <taxon>Insecta</taxon>
        <taxon>Pterygota</taxon>
        <taxon>Neoptera</taxon>
        <taxon>Paraneoptera</taxon>
        <taxon>Psocodea</taxon>
        <taxon>Troctomorpha</taxon>
        <taxon>Phthiraptera</taxon>
        <taxon>Anoplura</taxon>
        <taxon>Pediculidae</taxon>
        <taxon>Pediculus</taxon>
    </lineage>
</organism>
<reference evidence="2" key="2">
    <citation type="submission" date="2007-04" db="EMBL/GenBank/DDBJ databases">
        <title>The genome of the human body louse.</title>
        <authorList>
            <consortium name="The Human Body Louse Genome Consortium"/>
            <person name="Kirkness E."/>
            <person name="Walenz B."/>
            <person name="Hass B."/>
            <person name="Bruggner R."/>
            <person name="Strausberg R."/>
        </authorList>
    </citation>
    <scope>NUCLEOTIDE SEQUENCE</scope>
    <source>
        <strain evidence="2">USDA</strain>
    </source>
</reference>
<proteinExistence type="predicted"/>
<dbReference type="InParanoid" id="E0VJS4"/>
<dbReference type="GO" id="GO:0043066">
    <property type="term" value="P:negative regulation of apoptotic process"/>
    <property type="evidence" value="ECO:0007669"/>
    <property type="project" value="InterPro"/>
</dbReference>